<gene>
    <name evidence="18" type="ORF">C1H76_6653</name>
</gene>
<dbReference type="PANTHER" id="PTHR47970:SF12">
    <property type="entry name" value="KINESIN FAMILY MEMBER 11"/>
    <property type="match status" value="1"/>
</dbReference>
<evidence type="ECO:0000256" key="7">
    <source>
        <dbReference type="ARBA" id="ARBA00022776"/>
    </source>
</evidence>
<dbReference type="Pfam" id="PF00225">
    <property type="entry name" value="Kinesin"/>
    <property type="match status" value="1"/>
</dbReference>
<dbReference type="SUPFAM" id="SSF52540">
    <property type="entry name" value="P-loop containing nucleoside triphosphate hydrolases"/>
    <property type="match status" value="1"/>
</dbReference>
<evidence type="ECO:0000256" key="10">
    <source>
        <dbReference type="ARBA" id="ARBA00023175"/>
    </source>
</evidence>
<keyword evidence="11" id="KW-0206">Cytoskeleton</keyword>
<feature type="compositionally biased region" description="Basic and acidic residues" evidence="16">
    <location>
        <begin position="1216"/>
        <end position="1239"/>
    </location>
</feature>
<evidence type="ECO:0000256" key="5">
    <source>
        <dbReference type="ARBA" id="ARBA00022701"/>
    </source>
</evidence>
<feature type="compositionally biased region" description="Polar residues" evidence="16">
    <location>
        <begin position="33"/>
        <end position="52"/>
    </location>
</feature>
<keyword evidence="10 14" id="KW-0505">Motor protein</keyword>
<evidence type="ECO:0000259" key="17">
    <source>
        <dbReference type="PROSITE" id="PS50067"/>
    </source>
</evidence>
<evidence type="ECO:0000256" key="8">
    <source>
        <dbReference type="ARBA" id="ARBA00022840"/>
    </source>
</evidence>
<feature type="coiled-coil region" evidence="15">
    <location>
        <begin position="726"/>
        <end position="786"/>
    </location>
</feature>
<dbReference type="GO" id="GO:0005524">
    <property type="term" value="F:ATP binding"/>
    <property type="evidence" value="ECO:0007669"/>
    <property type="project" value="UniProtKB-UniRule"/>
</dbReference>
<accession>A0A4V6DTL4</accession>
<keyword evidence="7" id="KW-0498">Mitosis</keyword>
<feature type="binding site" evidence="14">
    <location>
        <begin position="156"/>
        <end position="163"/>
    </location>
    <ligand>
        <name>ATP</name>
        <dbReference type="ChEBI" id="CHEBI:30616"/>
    </ligand>
</feature>
<keyword evidence="4" id="KW-0132">Cell division</keyword>
<feature type="region of interest" description="Disordered" evidence="16">
    <location>
        <begin position="1081"/>
        <end position="1163"/>
    </location>
</feature>
<dbReference type="EMBL" id="PTQR01000082">
    <property type="protein sequence ID" value="TKX21112.1"/>
    <property type="molecule type" value="Genomic_DNA"/>
</dbReference>
<proteinExistence type="inferred from homology"/>
<dbReference type="Gene3D" id="3.40.850.10">
    <property type="entry name" value="Kinesin motor domain"/>
    <property type="match status" value="1"/>
</dbReference>
<evidence type="ECO:0000256" key="2">
    <source>
        <dbReference type="ARBA" id="ARBA00022490"/>
    </source>
</evidence>
<dbReference type="PANTHER" id="PTHR47970">
    <property type="entry name" value="KINESIN-LIKE PROTEIN KIF11"/>
    <property type="match status" value="1"/>
</dbReference>
<feature type="coiled-coil region" evidence="15">
    <location>
        <begin position="415"/>
        <end position="442"/>
    </location>
</feature>
<dbReference type="InterPro" id="IPR047241">
    <property type="entry name" value="KIF11-like_kin_motor_dom"/>
</dbReference>
<feature type="region of interest" description="Disordered" evidence="16">
    <location>
        <begin position="1026"/>
        <end position="1047"/>
    </location>
</feature>
<comment type="subcellular location">
    <subcellularLocation>
        <location evidence="1">Cytoplasm</location>
        <location evidence="1">Cytoskeleton</location>
    </subcellularLocation>
</comment>
<feature type="compositionally biased region" description="Low complexity" evidence="16">
    <location>
        <begin position="1120"/>
        <end position="1144"/>
    </location>
</feature>
<keyword evidence="3" id="KW-0597">Phosphoprotein</keyword>
<dbReference type="SUPFAM" id="SSF58113">
    <property type="entry name" value="Apolipoprotein A-I"/>
    <property type="match status" value="1"/>
</dbReference>
<evidence type="ECO:0000256" key="3">
    <source>
        <dbReference type="ARBA" id="ARBA00022553"/>
    </source>
</evidence>
<evidence type="ECO:0000256" key="1">
    <source>
        <dbReference type="ARBA" id="ARBA00004245"/>
    </source>
</evidence>
<protein>
    <submittedName>
        <fullName evidence="18">Kinesin motor domain-containing protein 6</fullName>
    </submittedName>
</protein>
<keyword evidence="9 15" id="KW-0175">Coiled coil</keyword>
<evidence type="ECO:0000256" key="16">
    <source>
        <dbReference type="SAM" id="MobiDB-lite"/>
    </source>
</evidence>
<name>A0A4V6DTL4_9PEZI</name>
<evidence type="ECO:0000256" key="11">
    <source>
        <dbReference type="ARBA" id="ARBA00023212"/>
    </source>
</evidence>
<evidence type="ECO:0000256" key="12">
    <source>
        <dbReference type="ARBA" id="ARBA00023306"/>
    </source>
</evidence>
<evidence type="ECO:0000256" key="13">
    <source>
        <dbReference type="ARBA" id="ARBA00034704"/>
    </source>
</evidence>
<dbReference type="AlphaFoldDB" id="A0A4V6DTL4"/>
<dbReference type="GO" id="GO:0005634">
    <property type="term" value="C:nucleus"/>
    <property type="evidence" value="ECO:0007669"/>
    <property type="project" value="TreeGrafter"/>
</dbReference>
<comment type="caution">
    <text evidence="18">The sequence shown here is derived from an EMBL/GenBank/DDBJ whole genome shotgun (WGS) entry which is preliminary data.</text>
</comment>
<dbReference type="GO" id="GO:0007018">
    <property type="term" value="P:microtubule-based movement"/>
    <property type="evidence" value="ECO:0007669"/>
    <property type="project" value="InterPro"/>
</dbReference>
<dbReference type="PRINTS" id="PR00380">
    <property type="entry name" value="KINESINHEAVY"/>
</dbReference>
<evidence type="ECO:0000313" key="19">
    <source>
        <dbReference type="Proteomes" id="UP000308133"/>
    </source>
</evidence>
<dbReference type="PROSITE" id="PS50067">
    <property type="entry name" value="KINESIN_MOTOR_2"/>
    <property type="match status" value="1"/>
</dbReference>
<sequence>MPHRKSNARQPVMRPPPSRAQTATPTFGGRASPANSVTTTVPTKSPARSVNGGTKRKERDFDKEPEEETNINVVVRCRGRNDREVRENSGVVVSTSGVKGNKVDLSMGPSALSNKTYNFDKVFSPAADQEMLFNEVVSPILDEVLEGFNCTIFAYGQTGTGKTYTMSGDITDMRPLPDAAGIIPRVLHGLFDRLGEDDGENSVKCSFIELYNEELRDLLSLEENAKLKIYDDNSKKGSTTTLVQGMEESHIKSASKGLELLRNGSYKRQVAATKCNDLSSRSHTVFTITVYMKKTSDTGEDFVSAGKLNLVDLAGSENIQRSGAENKRAAEAGLINKSLLTLGRVINALVERSSHIPYRESKLTRLLQDSLGGRTKTCIIATLSPAKSNLEETISTLDYAFRAKNIKNKPQANAMVSKKTMLKEFTAEIEKLKSELMATRQRNGVYLTQEAFEEMATESESRRILSEEQRDKIEIMETSLRNKVQELFTLTNNFSSLKKDNESTRMTLEGTVSLLEKTELVLGHTKKDLAEESYIRKAHQATEMQLLGVGGELLSTLDTTTGDIRGLHAKLRRRSDLHSSNRDAWGSRRTDVIQAAHGLDQRMEDLRTRQEAFLESLTSRMQSFVSDELQELKQSQDFLARKVDSFQKSQAEVSVQTTKAKDDMNAVLTEIRTLRGDVKDKVGAGMEDLTAAAQRISAGISNELEAFHTQLHGSYSSLGRDFKSIFEDVTRQMNEQKSEVERLQCELVNANNALLESQAASRQTLVHAMTSERETAARERNELLQQIGSLIQSSAAKQEQRVQSHIDNLTASASASESVHSTAQTGYSSSMATWSGSSAALISQCLTSRDAIKSKIKSDWSLANSTTDSIKSTTQAVHSQTLDIVNAQMTAMDSQLSSLDEIIARVKAQNETHHAAHTESLSLLGRDVTDSYTSIGAHMTSSYNRTQSLHDDMSARAEDLHRTIPVLASEGDLRAALNSITTSIQAHDLAEYVPIGTTPAKQIYTYPTTLPRTSAHEDLLNAMHRGVKSPRLSPPSPRKLSPSKPAAATGGLDVFVDVAASTDPSAAHGGDAMDLDAAGARAEHRPLARTSSLRDLDPNRSVASSQAALSAPPTLSGDALTLPPTAEVETETAASTPVSVASAPPGFPPVVGGEKTTGTKEGSKLPMFARSVTASSLPGLLGKGGEKGRKRMTVAGTGTAGGEKENLLPGAGGGGEKIRERGAERGERRSGRLRGRGSD</sequence>
<dbReference type="FunFam" id="3.40.850.10:FF:000051">
    <property type="entry name" value="Kinesin-like protein bimC"/>
    <property type="match status" value="1"/>
</dbReference>
<reference evidence="18 19" key="1">
    <citation type="submission" date="2018-02" db="EMBL/GenBank/DDBJ databases">
        <title>Draft genome sequences of Elsinoe sp., causing black scab on jojoba.</title>
        <authorList>
            <person name="Stodart B."/>
            <person name="Jeffress S."/>
            <person name="Ash G."/>
            <person name="Arun Chinnappa K."/>
        </authorList>
    </citation>
    <scope>NUCLEOTIDE SEQUENCE [LARGE SCALE GENOMIC DNA]</scope>
    <source>
        <strain evidence="18 19">Hillstone_2</strain>
    </source>
</reference>
<dbReference type="Pfam" id="PF13931">
    <property type="entry name" value="Microtub_bind"/>
    <property type="match status" value="1"/>
</dbReference>
<organism evidence="18 19">
    <name type="scientific">Elsinoe australis</name>
    <dbReference type="NCBI Taxonomy" id="40998"/>
    <lineage>
        <taxon>Eukaryota</taxon>
        <taxon>Fungi</taxon>
        <taxon>Dikarya</taxon>
        <taxon>Ascomycota</taxon>
        <taxon>Pezizomycotina</taxon>
        <taxon>Dothideomycetes</taxon>
        <taxon>Dothideomycetidae</taxon>
        <taxon>Myriangiales</taxon>
        <taxon>Elsinoaceae</taxon>
        <taxon>Elsinoe</taxon>
    </lineage>
</organism>
<feature type="compositionally biased region" description="Basic and acidic residues" evidence="16">
    <location>
        <begin position="1081"/>
        <end position="1098"/>
    </location>
</feature>
<comment type="similarity">
    <text evidence="13">Belongs to the TRAFAC class myosin-kinesin ATPase superfamily. Kinesin family. KIN-5/BimC subfamily.</text>
</comment>
<dbReference type="Proteomes" id="UP000308133">
    <property type="component" value="Unassembled WGS sequence"/>
</dbReference>
<keyword evidence="6 14" id="KW-0547">Nucleotide-binding</keyword>
<keyword evidence="12" id="KW-0131">Cell cycle</keyword>
<feature type="region of interest" description="Disordered" evidence="16">
    <location>
        <begin position="1"/>
        <end position="67"/>
    </location>
</feature>
<dbReference type="CDD" id="cd01364">
    <property type="entry name" value="KISc_BimC_Eg5"/>
    <property type="match status" value="1"/>
</dbReference>
<dbReference type="GO" id="GO:0008017">
    <property type="term" value="F:microtubule binding"/>
    <property type="evidence" value="ECO:0007669"/>
    <property type="project" value="InterPro"/>
</dbReference>
<dbReference type="InterPro" id="IPR027417">
    <property type="entry name" value="P-loop_NTPase"/>
</dbReference>
<dbReference type="GO" id="GO:0000073">
    <property type="term" value="P:initial mitotic spindle pole body separation"/>
    <property type="evidence" value="ECO:0007669"/>
    <property type="project" value="TreeGrafter"/>
</dbReference>
<dbReference type="GO" id="GO:0072686">
    <property type="term" value="C:mitotic spindle"/>
    <property type="evidence" value="ECO:0007669"/>
    <property type="project" value="TreeGrafter"/>
</dbReference>
<feature type="domain" description="Kinesin motor" evidence="17">
    <location>
        <begin position="70"/>
        <end position="406"/>
    </location>
</feature>
<evidence type="ECO:0000256" key="14">
    <source>
        <dbReference type="PROSITE-ProRule" id="PRU00283"/>
    </source>
</evidence>
<dbReference type="SMART" id="SM00129">
    <property type="entry name" value="KISc"/>
    <property type="match status" value="1"/>
</dbReference>
<keyword evidence="5" id="KW-0493">Microtubule</keyword>
<evidence type="ECO:0000256" key="15">
    <source>
        <dbReference type="SAM" id="Coils"/>
    </source>
</evidence>
<dbReference type="InterPro" id="IPR001752">
    <property type="entry name" value="Kinesin_motor_dom"/>
</dbReference>
<dbReference type="GO" id="GO:0008574">
    <property type="term" value="F:plus-end-directed microtubule motor activity"/>
    <property type="evidence" value="ECO:0007669"/>
    <property type="project" value="TreeGrafter"/>
</dbReference>
<dbReference type="PROSITE" id="PS00411">
    <property type="entry name" value="KINESIN_MOTOR_1"/>
    <property type="match status" value="1"/>
</dbReference>
<evidence type="ECO:0000256" key="6">
    <source>
        <dbReference type="ARBA" id="ARBA00022741"/>
    </source>
</evidence>
<feature type="region of interest" description="Disordered" evidence="16">
    <location>
        <begin position="1176"/>
        <end position="1239"/>
    </location>
</feature>
<dbReference type="InterPro" id="IPR025901">
    <property type="entry name" value="Kinesin-assoc_MT-bd_dom"/>
</dbReference>
<dbReference type="InterPro" id="IPR036961">
    <property type="entry name" value="Kinesin_motor_dom_sf"/>
</dbReference>
<keyword evidence="2" id="KW-0963">Cytoplasm</keyword>
<dbReference type="InterPro" id="IPR047149">
    <property type="entry name" value="KIF11-like"/>
</dbReference>
<dbReference type="InterPro" id="IPR019821">
    <property type="entry name" value="Kinesin_motor_CS"/>
</dbReference>
<dbReference type="GO" id="GO:0051301">
    <property type="term" value="P:cell division"/>
    <property type="evidence" value="ECO:0007669"/>
    <property type="project" value="UniProtKB-KW"/>
</dbReference>
<evidence type="ECO:0000256" key="4">
    <source>
        <dbReference type="ARBA" id="ARBA00022618"/>
    </source>
</evidence>
<keyword evidence="8 14" id="KW-0067">ATP-binding</keyword>
<dbReference type="GO" id="GO:0005876">
    <property type="term" value="C:spindle microtubule"/>
    <property type="evidence" value="ECO:0007669"/>
    <property type="project" value="TreeGrafter"/>
</dbReference>
<evidence type="ECO:0000313" key="18">
    <source>
        <dbReference type="EMBL" id="TKX21112.1"/>
    </source>
</evidence>
<evidence type="ECO:0000256" key="9">
    <source>
        <dbReference type="ARBA" id="ARBA00023054"/>
    </source>
</evidence>